<keyword evidence="5 9" id="KW-0547">Nucleotide-binding</keyword>
<feature type="domain" description="Obg" evidence="13">
    <location>
        <begin position="1"/>
        <end position="159"/>
    </location>
</feature>
<dbReference type="PIRSF" id="PIRSF002401">
    <property type="entry name" value="GTP_bd_Obg/CgtA"/>
    <property type="match status" value="1"/>
</dbReference>
<dbReference type="AlphaFoldDB" id="G7VA35"/>
<dbReference type="InterPro" id="IPR036726">
    <property type="entry name" value="GTP1_OBG_dom_sf"/>
</dbReference>
<evidence type="ECO:0000259" key="11">
    <source>
        <dbReference type="PROSITE" id="PS51710"/>
    </source>
</evidence>
<organism evidence="14 15">
    <name type="scientific">Thermovirga lienii (strain ATCC BAA-1197 / DSM 17291 / Cas60314)</name>
    <dbReference type="NCBI Taxonomy" id="580340"/>
    <lineage>
        <taxon>Bacteria</taxon>
        <taxon>Thermotogati</taxon>
        <taxon>Synergistota</taxon>
        <taxon>Synergistia</taxon>
        <taxon>Synergistales</taxon>
        <taxon>Thermovirgaceae</taxon>
        <taxon>Thermovirga</taxon>
    </lineage>
</organism>
<dbReference type="Proteomes" id="UP000005868">
    <property type="component" value="Chromosome"/>
</dbReference>
<keyword evidence="4 9" id="KW-0479">Metal-binding</keyword>
<dbReference type="GO" id="GO:0003924">
    <property type="term" value="F:GTPase activity"/>
    <property type="evidence" value="ECO:0007669"/>
    <property type="project" value="UniProtKB-UniRule"/>
</dbReference>
<evidence type="ECO:0000259" key="12">
    <source>
        <dbReference type="PROSITE" id="PS51881"/>
    </source>
</evidence>
<evidence type="ECO:0000256" key="8">
    <source>
        <dbReference type="ARBA" id="ARBA00023134"/>
    </source>
</evidence>
<dbReference type="InterPro" id="IPR006169">
    <property type="entry name" value="GTP1_OBG_dom"/>
</dbReference>
<dbReference type="KEGG" id="tli:Tlie_1002"/>
<dbReference type="InterPro" id="IPR036346">
    <property type="entry name" value="GTP-bd_prot_GTP1/OBG_C_sf"/>
</dbReference>
<dbReference type="GO" id="GO:0000287">
    <property type="term" value="F:magnesium ion binding"/>
    <property type="evidence" value="ECO:0007669"/>
    <property type="project" value="InterPro"/>
</dbReference>
<keyword evidence="7 9" id="KW-0460">Magnesium</keyword>
<evidence type="ECO:0000256" key="5">
    <source>
        <dbReference type="ARBA" id="ARBA00022741"/>
    </source>
</evidence>
<dbReference type="Pfam" id="PF09269">
    <property type="entry name" value="DUF1967"/>
    <property type="match status" value="1"/>
</dbReference>
<reference evidence="14 15" key="2">
    <citation type="journal article" date="2012" name="Stand. Genomic Sci.">
        <title>Genome sequence of the moderately thermophilic, amino-acid-degrading and sulfur-reducing bacterium Thermovirga lienii type strain (Cas60314(T)).</title>
        <authorList>
            <person name="Goker M."/>
            <person name="Saunders E."/>
            <person name="Lapidus A."/>
            <person name="Nolan M."/>
            <person name="Lucas S."/>
            <person name="Hammon N."/>
            <person name="Deshpande S."/>
            <person name="Cheng J.F."/>
            <person name="Han C."/>
            <person name="Tapia R."/>
            <person name="Goodwin L.A."/>
            <person name="Pitluck S."/>
            <person name="Liolios K."/>
            <person name="Mavromatis K."/>
            <person name="Pagani I."/>
            <person name="Ivanova N."/>
            <person name="Mikhailova N."/>
            <person name="Pati A."/>
            <person name="Chen A."/>
            <person name="Palaniappan K."/>
            <person name="Land M."/>
            <person name="Chang Y.J."/>
            <person name="Jeffries C.D."/>
            <person name="Brambilla E.M."/>
            <person name="Rohde M."/>
            <person name="Spring S."/>
            <person name="Detter J.C."/>
            <person name="Woyke T."/>
            <person name="Bristow J."/>
            <person name="Eisen J.A."/>
            <person name="Markowitz V."/>
            <person name="Hugenholtz P."/>
            <person name="Kyrpides N.C."/>
            <person name="Klenk H.P."/>
        </authorList>
    </citation>
    <scope>NUCLEOTIDE SEQUENCE [LARGE SCALE GENOMIC DNA]</scope>
    <source>
        <strain evidence="15">ATCC BAA-1197 / DSM 17291 / Cas60314</strain>
    </source>
</reference>
<accession>G7VA35</accession>
<dbReference type="NCBIfam" id="TIGR02729">
    <property type="entry name" value="Obg_CgtA"/>
    <property type="match status" value="1"/>
</dbReference>
<dbReference type="SUPFAM" id="SSF102741">
    <property type="entry name" value="Obg GTP-binding protein C-terminal domain"/>
    <property type="match status" value="1"/>
</dbReference>
<dbReference type="FunFam" id="2.70.210.12:FF:000001">
    <property type="entry name" value="GTPase Obg"/>
    <property type="match status" value="1"/>
</dbReference>
<dbReference type="InterPro" id="IPR031167">
    <property type="entry name" value="G_OBG"/>
</dbReference>
<dbReference type="NCBIfam" id="NF008954">
    <property type="entry name" value="PRK12296.1"/>
    <property type="match status" value="1"/>
</dbReference>
<feature type="binding site" evidence="9">
    <location>
        <begin position="316"/>
        <end position="318"/>
    </location>
    <ligand>
        <name>GTP</name>
        <dbReference type="ChEBI" id="CHEBI:37565"/>
    </ligand>
</feature>
<keyword evidence="6 9" id="KW-0378">Hydrolase</keyword>
<feature type="binding site" evidence="9">
    <location>
        <position position="173"/>
    </location>
    <ligand>
        <name>Mg(2+)</name>
        <dbReference type="ChEBI" id="CHEBI:18420"/>
    </ligand>
</feature>
<comment type="cofactor">
    <cofactor evidence="1 9">
        <name>Mg(2+)</name>
        <dbReference type="ChEBI" id="CHEBI:18420"/>
    </cofactor>
</comment>
<dbReference type="NCBIfam" id="TIGR03595">
    <property type="entry name" value="Obg_CgtA_exten"/>
    <property type="match status" value="1"/>
</dbReference>
<name>G7VA35_THELD</name>
<dbReference type="GO" id="GO:0042254">
    <property type="term" value="P:ribosome biogenesis"/>
    <property type="evidence" value="ECO:0007669"/>
    <property type="project" value="UniProtKB-UniRule"/>
</dbReference>
<dbReference type="HAMAP" id="MF_01454">
    <property type="entry name" value="GTPase_Obg"/>
    <property type="match status" value="1"/>
</dbReference>
<sequence>MKFVDTAKIIVEAGKGGNGCSSFRREKYVPKGGPDGGDGGKGGDVILEASNNIHTLADLTYQRYYKAENGGNGLSSNRHGRNGEDLIIKVPCGTIIKDAETGEVYADLIVPGDRFIAARGGRGGLGNARFASSRRRAPRYAEKGEPGEKRTLNLELKVLADVGLVGLPNAGKSSLLAAMSNANPLIANYPFTTITPNLGVLKTDKERIVIADIPGLIDGAHMNKGLGHAFLRHIERTRMLLFVLDLGREKEGYSLIKQWQTLKKEFEHYNRALLELPHLIIINKIDLASSDSDLKQAVESTTEFFMKKGIKVFTVSALHGDNIEELMASISQICRKESLPKREPKTYEVHVDKEYEKTIPPEIVVEKTSRGKIFRVKQPFLEKKVQMYNYDIEGSIDRLQRLLKSYEIEELLKKAGIKEGDSVIIGNLEFEYIPDTDTDIE</sequence>
<dbReference type="STRING" id="580340.Tlie_1002"/>
<evidence type="ECO:0000256" key="4">
    <source>
        <dbReference type="ARBA" id="ARBA00022723"/>
    </source>
</evidence>
<reference evidence="15" key="1">
    <citation type="submission" date="2011-10" db="EMBL/GenBank/DDBJ databases">
        <title>The complete genome of chromosome of Thermovirga lienii DSM 17291.</title>
        <authorList>
            <consortium name="US DOE Joint Genome Institute (JGI-PGF)"/>
            <person name="Lucas S."/>
            <person name="Copeland A."/>
            <person name="Lapidus A."/>
            <person name="Glavina del Rio T."/>
            <person name="Dalin E."/>
            <person name="Tice H."/>
            <person name="Bruce D."/>
            <person name="Goodwin L."/>
            <person name="Pitluck S."/>
            <person name="Peters L."/>
            <person name="Mikhailova N."/>
            <person name="Saunders E."/>
            <person name="Kyrpides N."/>
            <person name="Mavromatis K."/>
            <person name="Ivanova N."/>
            <person name="Last F.I."/>
            <person name="Brettin T."/>
            <person name="Detter J.C."/>
            <person name="Han C."/>
            <person name="Larimer F."/>
            <person name="Land M."/>
            <person name="Hauser L."/>
            <person name="Markowitz V."/>
            <person name="Cheng J.-F."/>
            <person name="Hugenholtz P."/>
            <person name="Woyke T."/>
            <person name="Wu D."/>
            <person name="Spring S."/>
            <person name="Schroeder M."/>
            <person name="Brambilla E.-M."/>
            <person name="Klenk H.-P."/>
            <person name="Eisen J.A."/>
        </authorList>
    </citation>
    <scope>NUCLEOTIDE SEQUENCE [LARGE SCALE GENOMIC DNA]</scope>
    <source>
        <strain evidence="15">ATCC BAA-1197 / DSM 17291 / Cas60314</strain>
    </source>
</reference>
<dbReference type="PANTHER" id="PTHR11702:SF31">
    <property type="entry name" value="MITOCHONDRIAL RIBOSOME-ASSOCIATED GTPASE 2"/>
    <property type="match status" value="1"/>
</dbReference>
<dbReference type="SUPFAM" id="SSF52540">
    <property type="entry name" value="P-loop containing nucleoside triphosphate hydrolases"/>
    <property type="match status" value="1"/>
</dbReference>
<dbReference type="Gene3D" id="3.40.50.300">
    <property type="entry name" value="P-loop containing nucleotide triphosphate hydrolases"/>
    <property type="match status" value="1"/>
</dbReference>
<dbReference type="InterPro" id="IPR015349">
    <property type="entry name" value="OCT_dom"/>
</dbReference>
<feature type="binding site" evidence="9">
    <location>
        <begin position="166"/>
        <end position="173"/>
    </location>
    <ligand>
        <name>GTP</name>
        <dbReference type="ChEBI" id="CHEBI:37565"/>
    </ligand>
</feature>
<evidence type="ECO:0000256" key="2">
    <source>
        <dbReference type="ARBA" id="ARBA00007699"/>
    </source>
</evidence>
<feature type="compositionally biased region" description="Gly residues" evidence="10">
    <location>
        <begin position="33"/>
        <end position="43"/>
    </location>
</feature>
<feature type="domain" description="OBG-type G" evidence="11">
    <location>
        <begin position="160"/>
        <end position="335"/>
    </location>
</feature>
<comment type="function">
    <text evidence="9">An essential GTPase which binds GTP, GDP and possibly (p)ppGpp with moderate affinity, with high nucleotide exchange rates and a fairly low GTP hydrolysis rate. Plays a role in control of the cell cycle, stress response, ribosome biogenesis and in those bacteria that undergo differentiation, in morphogenesis control.</text>
</comment>
<dbReference type="PRINTS" id="PR00326">
    <property type="entry name" value="GTP1OBG"/>
</dbReference>
<evidence type="ECO:0000256" key="6">
    <source>
        <dbReference type="ARBA" id="ARBA00022801"/>
    </source>
</evidence>
<dbReference type="PROSITE" id="PS51710">
    <property type="entry name" value="G_OBG"/>
    <property type="match status" value="1"/>
</dbReference>
<dbReference type="InterPro" id="IPR027417">
    <property type="entry name" value="P-loop_NTPase"/>
</dbReference>
<evidence type="ECO:0000256" key="9">
    <source>
        <dbReference type="HAMAP-Rule" id="MF_01454"/>
    </source>
</evidence>
<comment type="subunit">
    <text evidence="9">Monomer.</text>
</comment>
<dbReference type="NCBIfam" id="NF008956">
    <property type="entry name" value="PRK12299.1"/>
    <property type="match status" value="1"/>
</dbReference>
<keyword evidence="8 9" id="KW-0342">GTP-binding</keyword>
<keyword evidence="15" id="KW-1185">Reference proteome</keyword>
<dbReference type="GO" id="GO:0005525">
    <property type="term" value="F:GTP binding"/>
    <property type="evidence" value="ECO:0007669"/>
    <property type="project" value="UniProtKB-UniRule"/>
</dbReference>
<dbReference type="SUPFAM" id="SSF82051">
    <property type="entry name" value="Obg GTP-binding protein N-terminal domain"/>
    <property type="match status" value="1"/>
</dbReference>
<comment type="similarity">
    <text evidence="2 9">Belongs to the TRAFAC class OBG-HflX-like GTPase superfamily. OBG GTPase family.</text>
</comment>
<dbReference type="Gene3D" id="2.70.210.12">
    <property type="entry name" value="GTP1/OBG domain"/>
    <property type="match status" value="1"/>
</dbReference>
<dbReference type="Gene3D" id="3.30.300.350">
    <property type="entry name" value="GTP-binding protein OBG, C-terminal domain"/>
    <property type="match status" value="1"/>
</dbReference>
<dbReference type="InterPro" id="IPR045086">
    <property type="entry name" value="OBG_GTPase"/>
</dbReference>
<feature type="binding site" evidence="9">
    <location>
        <begin position="283"/>
        <end position="286"/>
    </location>
    <ligand>
        <name>GTP</name>
        <dbReference type="ChEBI" id="CHEBI:37565"/>
    </ligand>
</feature>
<feature type="domain" description="OCT" evidence="12">
    <location>
        <begin position="355"/>
        <end position="434"/>
    </location>
</feature>
<dbReference type="HOGENOM" id="CLU_011747_2_1_0"/>
<evidence type="ECO:0000259" key="13">
    <source>
        <dbReference type="PROSITE" id="PS51883"/>
    </source>
</evidence>
<feature type="binding site" evidence="9">
    <location>
        <begin position="212"/>
        <end position="215"/>
    </location>
    <ligand>
        <name>GTP</name>
        <dbReference type="ChEBI" id="CHEBI:37565"/>
    </ligand>
</feature>
<evidence type="ECO:0000256" key="1">
    <source>
        <dbReference type="ARBA" id="ARBA00001946"/>
    </source>
</evidence>
<evidence type="ECO:0000256" key="3">
    <source>
        <dbReference type="ARBA" id="ARBA00022490"/>
    </source>
</evidence>
<comment type="subcellular location">
    <subcellularLocation>
        <location evidence="9">Cytoplasm</location>
    </subcellularLocation>
</comment>
<evidence type="ECO:0000313" key="14">
    <source>
        <dbReference type="EMBL" id="AER66735.1"/>
    </source>
</evidence>
<dbReference type="GO" id="GO:0005737">
    <property type="term" value="C:cytoplasm"/>
    <property type="evidence" value="ECO:0007669"/>
    <property type="project" value="UniProtKB-SubCell"/>
</dbReference>
<dbReference type="InterPro" id="IPR005225">
    <property type="entry name" value="Small_GTP-bd"/>
</dbReference>
<dbReference type="PANTHER" id="PTHR11702">
    <property type="entry name" value="DEVELOPMENTALLY REGULATED GTP-BINDING PROTEIN-RELATED"/>
    <property type="match status" value="1"/>
</dbReference>
<dbReference type="EC" id="3.6.5.-" evidence="9"/>
<dbReference type="CDD" id="cd01898">
    <property type="entry name" value="Obg"/>
    <property type="match status" value="1"/>
</dbReference>
<feature type="region of interest" description="Disordered" evidence="10">
    <location>
        <begin position="22"/>
        <end position="43"/>
    </location>
</feature>
<dbReference type="Pfam" id="PF01926">
    <property type="entry name" value="MMR_HSR1"/>
    <property type="match status" value="1"/>
</dbReference>
<dbReference type="PROSITE" id="PS51883">
    <property type="entry name" value="OBG"/>
    <property type="match status" value="1"/>
</dbReference>
<dbReference type="OrthoDB" id="9807318at2"/>
<dbReference type="Pfam" id="PF01018">
    <property type="entry name" value="GTP1_OBG"/>
    <property type="match status" value="1"/>
</dbReference>
<dbReference type="InterPro" id="IPR014100">
    <property type="entry name" value="GTP-bd_Obg/CgtA"/>
</dbReference>
<dbReference type="EMBL" id="CP003096">
    <property type="protein sequence ID" value="AER66735.1"/>
    <property type="molecule type" value="Genomic_DNA"/>
</dbReference>
<dbReference type="PROSITE" id="PS51881">
    <property type="entry name" value="OCT"/>
    <property type="match status" value="1"/>
</dbReference>
<protein>
    <recommendedName>
        <fullName evidence="9">GTPase Obg</fullName>
        <ecNumber evidence="9">3.6.5.-</ecNumber>
    </recommendedName>
    <alternativeName>
        <fullName evidence="9">GTP-binding protein Obg</fullName>
    </alternativeName>
</protein>
<feature type="binding site" evidence="9">
    <location>
        <position position="193"/>
    </location>
    <ligand>
        <name>Mg(2+)</name>
        <dbReference type="ChEBI" id="CHEBI:18420"/>
    </ligand>
</feature>
<dbReference type="eggNOG" id="COG0536">
    <property type="taxonomic scope" value="Bacteria"/>
</dbReference>
<dbReference type="NCBIfam" id="TIGR00231">
    <property type="entry name" value="small_GTP"/>
    <property type="match status" value="1"/>
</dbReference>
<proteinExistence type="inferred from homology"/>
<dbReference type="InterPro" id="IPR006073">
    <property type="entry name" value="GTP-bd"/>
</dbReference>
<feature type="binding site" evidence="9">
    <location>
        <begin position="191"/>
        <end position="195"/>
    </location>
    <ligand>
        <name>GTP</name>
        <dbReference type="ChEBI" id="CHEBI:37565"/>
    </ligand>
</feature>
<gene>
    <name evidence="9" type="primary">obg</name>
    <name evidence="14" type="ordered locus">Tlie_1002</name>
</gene>
<dbReference type="NCBIfam" id="NF008955">
    <property type="entry name" value="PRK12297.1"/>
    <property type="match status" value="1"/>
</dbReference>
<evidence type="ECO:0000313" key="15">
    <source>
        <dbReference type="Proteomes" id="UP000005868"/>
    </source>
</evidence>
<evidence type="ECO:0000256" key="7">
    <source>
        <dbReference type="ARBA" id="ARBA00022842"/>
    </source>
</evidence>
<keyword evidence="3 9" id="KW-0963">Cytoplasm</keyword>
<evidence type="ECO:0000256" key="10">
    <source>
        <dbReference type="SAM" id="MobiDB-lite"/>
    </source>
</evidence>